<dbReference type="InterPro" id="IPR047715">
    <property type="entry name" value="EboA_dom"/>
</dbReference>
<dbReference type="Proteomes" id="UP001326715">
    <property type="component" value="Chromosome"/>
</dbReference>
<evidence type="ECO:0000313" key="2">
    <source>
        <dbReference type="EMBL" id="WQG88406.1"/>
    </source>
</evidence>
<dbReference type="AlphaFoldDB" id="A0A1K1PJW3"/>
<keyword evidence="4" id="KW-1185">Reference proteome</keyword>
<organism evidence="1 3">
    <name type="scientific">Chitinophaga sancti</name>
    <dbReference type="NCBI Taxonomy" id="1004"/>
    <lineage>
        <taxon>Bacteria</taxon>
        <taxon>Pseudomonadati</taxon>
        <taxon>Bacteroidota</taxon>
        <taxon>Chitinophagia</taxon>
        <taxon>Chitinophagales</taxon>
        <taxon>Chitinophagaceae</taxon>
        <taxon>Chitinophaga</taxon>
    </lineage>
</organism>
<gene>
    <name evidence="1" type="ORF">SAMN05661012_02037</name>
    <name evidence="2" type="ORF">SR876_26140</name>
</gene>
<evidence type="ECO:0000313" key="4">
    <source>
        <dbReference type="Proteomes" id="UP001326715"/>
    </source>
</evidence>
<proteinExistence type="predicted"/>
<dbReference type="STRING" id="1004.SAMN05661012_02037"/>
<name>A0A1K1PJW3_9BACT</name>
<dbReference type="RefSeq" id="WP_072359532.1">
    <property type="nucleotide sequence ID" value="NZ_CP139972.1"/>
</dbReference>
<sequence>MEPYYYDSALVSKRIHAIITAHATPQALNWLQQQLQLLEEAKTTQRFNITFTAMPRFTGKQVISDTHIAEANNFFIYGYTLDRLARIWWLLQLPSDDRSRYVAAIEDLFSAADMNEQITLYGALPLLAYPEEWKLCTAEGVRSNIGGVLEAIMVHNPYPAQYLDKPAWNQLVMKAIFTDKPVHLITGLDERANPELVQILRDYAHERWAAGRKINPMLWRLIAPFIDNDILPDINRLRASDQVVDKEAAALACAQTGFGPAKALLLQSPELAAAIANESLTWVTVAEKASSL</sequence>
<evidence type="ECO:0000313" key="1">
    <source>
        <dbReference type="EMBL" id="SFW47745.1"/>
    </source>
</evidence>
<dbReference type="EMBL" id="CP140154">
    <property type="protein sequence ID" value="WQG88406.1"/>
    <property type="molecule type" value="Genomic_DNA"/>
</dbReference>
<dbReference type="NCBIfam" id="NF035938">
    <property type="entry name" value="EboA_domain"/>
    <property type="match status" value="1"/>
</dbReference>
<reference evidence="1 3" key="1">
    <citation type="submission" date="2016-11" db="EMBL/GenBank/DDBJ databases">
        <authorList>
            <person name="Jaros S."/>
            <person name="Januszkiewicz K."/>
            <person name="Wedrychowicz H."/>
        </authorList>
    </citation>
    <scope>NUCLEOTIDE SEQUENCE [LARGE SCALE GENOMIC DNA]</scope>
    <source>
        <strain evidence="1 3">DSM 784</strain>
    </source>
</reference>
<reference evidence="2 4" key="2">
    <citation type="submission" date="2023-11" db="EMBL/GenBank/DDBJ databases">
        <title>MicrobeMod: A computational toolkit for identifying prokaryotic methylation and restriction-modification with nanopore sequencing.</title>
        <authorList>
            <person name="Crits-Christoph A."/>
            <person name="Kang S.C."/>
            <person name="Lee H."/>
            <person name="Ostrov N."/>
        </authorList>
    </citation>
    <scope>NUCLEOTIDE SEQUENCE [LARGE SCALE GENOMIC DNA]</scope>
    <source>
        <strain evidence="2 4">ATCC 23090</strain>
    </source>
</reference>
<accession>A0A1K1PJW3</accession>
<evidence type="ECO:0000313" key="3">
    <source>
        <dbReference type="Proteomes" id="UP000183788"/>
    </source>
</evidence>
<protein>
    <submittedName>
        <fullName evidence="2">EboA domain-containing protein</fullName>
    </submittedName>
</protein>
<dbReference type="OrthoDB" id="325673at2"/>
<dbReference type="Proteomes" id="UP000183788">
    <property type="component" value="Unassembled WGS sequence"/>
</dbReference>
<dbReference type="EMBL" id="FPIZ01000005">
    <property type="protein sequence ID" value="SFW47745.1"/>
    <property type="molecule type" value="Genomic_DNA"/>
</dbReference>